<dbReference type="PANTHER" id="PTHR33910">
    <property type="entry name" value="PROTEIN TRANSLOCASE SUBUNIT SECE"/>
    <property type="match status" value="1"/>
</dbReference>
<evidence type="ECO:0000256" key="1">
    <source>
        <dbReference type="ARBA" id="ARBA00004370"/>
    </source>
</evidence>
<dbReference type="GO" id="GO:0006605">
    <property type="term" value="P:protein targeting"/>
    <property type="evidence" value="ECO:0007669"/>
    <property type="project" value="UniProtKB-UniRule"/>
</dbReference>
<proteinExistence type="inferred from homology"/>
<evidence type="ECO:0000256" key="3">
    <source>
        <dbReference type="ARBA" id="ARBA00022475"/>
    </source>
</evidence>
<dbReference type="GO" id="GO:0009306">
    <property type="term" value="P:protein secretion"/>
    <property type="evidence" value="ECO:0007669"/>
    <property type="project" value="UniProtKB-UniRule"/>
</dbReference>
<dbReference type="KEGG" id="cvc:BKX93_16470"/>
<keyword evidence="5 9" id="KW-0653">Protein transport</keyword>
<gene>
    <name evidence="9" type="primary">secE</name>
    <name evidence="10" type="ORF">BKX93_16470</name>
</gene>
<dbReference type="Proteomes" id="UP000178776">
    <property type="component" value="Chromosome"/>
</dbReference>
<evidence type="ECO:0000256" key="8">
    <source>
        <dbReference type="ARBA" id="ARBA00023136"/>
    </source>
</evidence>
<name>A0A1D9LJI3_9NEIS</name>
<dbReference type="GO" id="GO:0005886">
    <property type="term" value="C:plasma membrane"/>
    <property type="evidence" value="ECO:0007669"/>
    <property type="project" value="UniProtKB-UniRule"/>
</dbReference>
<dbReference type="InterPro" id="IPR001901">
    <property type="entry name" value="Translocase_SecE/Sec61-g"/>
</dbReference>
<dbReference type="PRINTS" id="PR01650">
    <property type="entry name" value="SECETRNLCASE"/>
</dbReference>
<dbReference type="STRING" id="1108595.BKX93_16470"/>
<dbReference type="HAMAP" id="MF_00422">
    <property type="entry name" value="SecE"/>
    <property type="match status" value="1"/>
</dbReference>
<dbReference type="NCBIfam" id="NF004371">
    <property type="entry name" value="PRK05740.1-1"/>
    <property type="match status" value="1"/>
</dbReference>
<dbReference type="GeneID" id="68842803"/>
<keyword evidence="7 9" id="KW-0811">Translocation</keyword>
<evidence type="ECO:0000256" key="9">
    <source>
        <dbReference type="HAMAP-Rule" id="MF_00422"/>
    </source>
</evidence>
<dbReference type="Pfam" id="PF00584">
    <property type="entry name" value="SecE"/>
    <property type="match status" value="1"/>
</dbReference>
<keyword evidence="2 9" id="KW-0813">Transport</keyword>
<keyword evidence="3 9" id="KW-1003">Cell membrane</keyword>
<evidence type="ECO:0000256" key="6">
    <source>
        <dbReference type="ARBA" id="ARBA00022989"/>
    </source>
</evidence>
<keyword evidence="4 9" id="KW-0812">Transmembrane</keyword>
<sequence>MEMQDKIKLFLAGLVVVAGIVGFYLIPDGQGLLRALAFVASILLAAGVVWTSAPGKGLVVYANESMVEARKVVWPTRKEATQVTLMVFVFVTVLALFMWLVDSSLSWLFYDVILGRGR</sequence>
<protein>
    <recommendedName>
        <fullName evidence="9">Protein translocase subunit SecE</fullName>
    </recommendedName>
</protein>
<evidence type="ECO:0000256" key="7">
    <source>
        <dbReference type="ARBA" id="ARBA00023010"/>
    </source>
</evidence>
<keyword evidence="8 9" id="KW-0472">Membrane</keyword>
<evidence type="ECO:0000313" key="11">
    <source>
        <dbReference type="Proteomes" id="UP000178776"/>
    </source>
</evidence>
<dbReference type="AlphaFoldDB" id="A0A1D9LJI3"/>
<keyword evidence="6 9" id="KW-1133">Transmembrane helix</keyword>
<comment type="similarity">
    <text evidence="9">Belongs to the SecE/SEC61-gamma family.</text>
</comment>
<dbReference type="InterPro" id="IPR038379">
    <property type="entry name" value="SecE_sf"/>
</dbReference>
<reference evidence="10 11" key="1">
    <citation type="submission" date="2016-10" db="EMBL/GenBank/DDBJ databases">
        <title>Chromobacterium muskegensis sp. nov., an insecticidal bacterium isolated from Sphagnum bogs.</title>
        <authorList>
            <person name="Sparks M.E."/>
            <person name="Blackburn M.B."/>
            <person name="Gundersen-Rindal D.E."/>
            <person name="Mitchell A."/>
            <person name="Farrar R."/>
            <person name="Kuhar D."/>
        </authorList>
    </citation>
    <scope>NUCLEOTIDE SEQUENCE [LARGE SCALE GENOMIC DNA]</scope>
    <source>
        <strain evidence="10 11">21-1</strain>
    </source>
</reference>
<comment type="function">
    <text evidence="9">Essential subunit of the Sec protein translocation channel SecYEG. Clamps together the 2 halves of SecY. May contact the channel plug during translocation.</text>
</comment>
<feature type="transmembrane region" description="Helical" evidence="9">
    <location>
        <begin position="32"/>
        <end position="62"/>
    </location>
</feature>
<dbReference type="GO" id="GO:0065002">
    <property type="term" value="P:intracellular protein transmembrane transport"/>
    <property type="evidence" value="ECO:0007669"/>
    <property type="project" value="UniProtKB-UniRule"/>
</dbReference>
<evidence type="ECO:0000256" key="5">
    <source>
        <dbReference type="ARBA" id="ARBA00022927"/>
    </source>
</evidence>
<dbReference type="Gene3D" id="1.20.5.1030">
    <property type="entry name" value="Preprotein translocase secy subunit"/>
    <property type="match status" value="1"/>
</dbReference>
<dbReference type="EMBL" id="CP017707">
    <property type="protein sequence ID" value="AOZ51435.1"/>
    <property type="molecule type" value="Genomic_DNA"/>
</dbReference>
<evidence type="ECO:0000313" key="10">
    <source>
        <dbReference type="EMBL" id="AOZ51435.1"/>
    </source>
</evidence>
<dbReference type="GeneID" id="97477905"/>
<dbReference type="InterPro" id="IPR005807">
    <property type="entry name" value="SecE_bac"/>
</dbReference>
<feature type="transmembrane region" description="Helical" evidence="9">
    <location>
        <begin position="7"/>
        <end position="26"/>
    </location>
</feature>
<dbReference type="GO" id="GO:0008320">
    <property type="term" value="F:protein transmembrane transporter activity"/>
    <property type="evidence" value="ECO:0007669"/>
    <property type="project" value="UniProtKB-UniRule"/>
</dbReference>
<dbReference type="RefSeq" id="WP_021479132.1">
    <property type="nucleotide sequence ID" value="NZ_CP017707.1"/>
</dbReference>
<comment type="subcellular location">
    <subcellularLocation>
        <location evidence="1">Membrane</location>
    </subcellularLocation>
</comment>
<comment type="subunit">
    <text evidence="9">Component of the Sec protein translocase complex. Heterotrimer consisting of SecY, SecE and SecG subunits. The heterotrimers can form oligomers, although 1 heterotrimer is thought to be able to translocate proteins. Interacts with the ribosome. Interacts with SecDF, and other proteins may be involved. Interacts with SecA.</text>
</comment>
<dbReference type="PANTHER" id="PTHR33910:SF1">
    <property type="entry name" value="PROTEIN TRANSLOCASE SUBUNIT SECE"/>
    <property type="match status" value="1"/>
</dbReference>
<dbReference type="NCBIfam" id="TIGR00964">
    <property type="entry name" value="secE_bact"/>
    <property type="match status" value="1"/>
</dbReference>
<evidence type="ECO:0000256" key="4">
    <source>
        <dbReference type="ARBA" id="ARBA00022692"/>
    </source>
</evidence>
<evidence type="ECO:0000256" key="2">
    <source>
        <dbReference type="ARBA" id="ARBA00022448"/>
    </source>
</evidence>
<feature type="transmembrane region" description="Helical" evidence="9">
    <location>
        <begin position="83"/>
        <end position="101"/>
    </location>
</feature>
<comment type="caution">
    <text evidence="9">Lacks conserved residue(s) required for the propagation of feature annotation.</text>
</comment>
<organism evidence="10 11">
    <name type="scientific">Chromobacterium vaccinii</name>
    <dbReference type="NCBI Taxonomy" id="1108595"/>
    <lineage>
        <taxon>Bacteria</taxon>
        <taxon>Pseudomonadati</taxon>
        <taxon>Pseudomonadota</taxon>
        <taxon>Betaproteobacteria</taxon>
        <taxon>Neisseriales</taxon>
        <taxon>Chromobacteriaceae</taxon>
        <taxon>Chromobacterium</taxon>
    </lineage>
</organism>
<accession>A0A1D9LJI3</accession>
<dbReference type="GO" id="GO:0043952">
    <property type="term" value="P:protein transport by the Sec complex"/>
    <property type="evidence" value="ECO:0007669"/>
    <property type="project" value="UniProtKB-UniRule"/>
</dbReference>